<name>A0A1G6X361_9BURK</name>
<dbReference type="PANTHER" id="PTHR10612">
    <property type="entry name" value="APOLIPOPROTEIN D"/>
    <property type="match status" value="1"/>
</dbReference>
<dbReference type="CDD" id="cd19438">
    <property type="entry name" value="lipocalin_Blc-like"/>
    <property type="match status" value="1"/>
</dbReference>
<feature type="domain" description="Lipocalin/cytosolic fatty-acid binding" evidence="1">
    <location>
        <begin position="69"/>
        <end position="210"/>
    </location>
</feature>
<dbReference type="PANTHER" id="PTHR10612:SF34">
    <property type="entry name" value="APOLIPOPROTEIN D"/>
    <property type="match status" value="1"/>
</dbReference>
<dbReference type="SUPFAM" id="SSF50814">
    <property type="entry name" value="Lipocalins"/>
    <property type="match status" value="1"/>
</dbReference>
<dbReference type="Pfam" id="PF08212">
    <property type="entry name" value="Lipocalin_2"/>
    <property type="match status" value="1"/>
</dbReference>
<dbReference type="Proteomes" id="UP000198908">
    <property type="component" value="Unassembled WGS sequence"/>
</dbReference>
<gene>
    <name evidence="2" type="ORF">SAMN05421548_12459</name>
</gene>
<dbReference type="InterPro" id="IPR047202">
    <property type="entry name" value="Lipocalin_Blc-like_dom"/>
</dbReference>
<protein>
    <submittedName>
        <fullName evidence="2">Apolipoprotein D and lipocalin family protein</fullName>
    </submittedName>
</protein>
<accession>A0A1G6X361</accession>
<evidence type="ECO:0000313" key="2">
    <source>
        <dbReference type="EMBL" id="SDD72568.1"/>
    </source>
</evidence>
<dbReference type="AlphaFoldDB" id="A0A1G6X361"/>
<reference evidence="3" key="1">
    <citation type="submission" date="2016-09" db="EMBL/GenBank/DDBJ databases">
        <authorList>
            <person name="Varghese N."/>
            <person name="Submissions S."/>
        </authorList>
    </citation>
    <scope>NUCLEOTIDE SEQUENCE [LARGE SCALE GENOMIC DNA]</scope>
    <source>
        <strain evidence="3">TNe-862</strain>
    </source>
</reference>
<sequence length="224" mass="24848">MQPLSDSSDDLETARSISGTQPALAWLVRPALVAVCVYFLAACATRSSSNASDAVAREASPPVLQPVPVDLKRYMGRWYTIATVPYLSERDYVGSYADWKLRKDGRIDDNYFGRRYGFDQPLTGGTLVASVVPGSGGGKWRVTILWPITVVVLTVYVDPEYRYTVRCEEGGSPIWILSRTPDMDDDVYASLVSRLAGMGIRTERLRRVPQHPEQIGQPGFMAPR</sequence>
<dbReference type="InterPro" id="IPR002446">
    <property type="entry name" value="Lipocalin_bac"/>
</dbReference>
<proteinExistence type="predicted"/>
<dbReference type="PROSITE" id="PS00213">
    <property type="entry name" value="LIPOCALIN"/>
    <property type="match status" value="1"/>
</dbReference>
<dbReference type="Gene3D" id="2.40.128.20">
    <property type="match status" value="1"/>
</dbReference>
<dbReference type="OrthoDB" id="9793905at2"/>
<dbReference type="EMBL" id="FMYQ01000024">
    <property type="protein sequence ID" value="SDD72568.1"/>
    <property type="molecule type" value="Genomic_DNA"/>
</dbReference>
<dbReference type="PRINTS" id="PR01171">
    <property type="entry name" value="BCTLIPOCALIN"/>
</dbReference>
<dbReference type="InterPro" id="IPR012674">
    <property type="entry name" value="Calycin"/>
</dbReference>
<evidence type="ECO:0000313" key="3">
    <source>
        <dbReference type="Proteomes" id="UP000198908"/>
    </source>
</evidence>
<organism evidence="2 3">
    <name type="scientific">Paraburkholderia lycopersici</name>
    <dbReference type="NCBI Taxonomy" id="416944"/>
    <lineage>
        <taxon>Bacteria</taxon>
        <taxon>Pseudomonadati</taxon>
        <taxon>Pseudomonadota</taxon>
        <taxon>Betaproteobacteria</taxon>
        <taxon>Burkholderiales</taxon>
        <taxon>Burkholderiaceae</taxon>
        <taxon>Paraburkholderia</taxon>
    </lineage>
</organism>
<keyword evidence="2" id="KW-0449">Lipoprotein</keyword>
<dbReference type="InterPro" id="IPR000566">
    <property type="entry name" value="Lipocln_cytosolic_FA-bd_dom"/>
</dbReference>
<evidence type="ECO:0000259" key="1">
    <source>
        <dbReference type="Pfam" id="PF08212"/>
    </source>
</evidence>
<dbReference type="STRING" id="416944.SAMN05421548_12459"/>
<dbReference type="GO" id="GO:0006950">
    <property type="term" value="P:response to stress"/>
    <property type="evidence" value="ECO:0007669"/>
    <property type="project" value="UniProtKB-ARBA"/>
</dbReference>
<dbReference type="InterPro" id="IPR022272">
    <property type="entry name" value="Lipocalin_CS"/>
</dbReference>
<keyword evidence="3" id="KW-1185">Reference proteome</keyword>